<gene>
    <name evidence="2" type="ORF">J1N51_11590</name>
</gene>
<dbReference type="InterPro" id="IPR036291">
    <property type="entry name" value="NAD(P)-bd_dom_sf"/>
</dbReference>
<evidence type="ECO:0000313" key="3">
    <source>
        <dbReference type="Proteomes" id="UP000682739"/>
    </source>
</evidence>
<dbReference type="Proteomes" id="UP000682739">
    <property type="component" value="Chromosome"/>
</dbReference>
<organism evidence="2 3">
    <name type="scientific">Psychrosphaera ytuae</name>
    <dbReference type="NCBI Taxonomy" id="2820710"/>
    <lineage>
        <taxon>Bacteria</taxon>
        <taxon>Pseudomonadati</taxon>
        <taxon>Pseudomonadota</taxon>
        <taxon>Gammaproteobacteria</taxon>
        <taxon>Alteromonadales</taxon>
        <taxon>Pseudoalteromonadaceae</taxon>
        <taxon>Psychrosphaera</taxon>
    </lineage>
</organism>
<dbReference type="SUPFAM" id="SSF51735">
    <property type="entry name" value="NAD(P)-binding Rossmann-fold domains"/>
    <property type="match status" value="1"/>
</dbReference>
<protein>
    <submittedName>
        <fullName evidence="2">NAD(P)-binding domain-containing protein</fullName>
    </submittedName>
</protein>
<dbReference type="RefSeq" id="WP_208831426.1">
    <property type="nucleotide sequence ID" value="NZ_CP072110.1"/>
</dbReference>
<dbReference type="Gene3D" id="3.40.50.720">
    <property type="entry name" value="NAD(P)-binding Rossmann-like Domain"/>
    <property type="match status" value="1"/>
</dbReference>
<evidence type="ECO:0000259" key="1">
    <source>
        <dbReference type="Pfam" id="PF03807"/>
    </source>
</evidence>
<keyword evidence="3" id="KW-1185">Reference proteome</keyword>
<reference evidence="2" key="1">
    <citation type="submission" date="2021-03" db="EMBL/GenBank/DDBJ databases">
        <title>Description of Psychrosphaera ytuae sp. nov. isolated from deep sea sediment of South China Sea.</title>
        <authorList>
            <person name="Zhang J."/>
            <person name="Xu X.-D."/>
        </authorList>
    </citation>
    <scope>NUCLEOTIDE SEQUENCE</scope>
    <source>
        <strain evidence="2">MTZ26</strain>
    </source>
</reference>
<evidence type="ECO:0000313" key="2">
    <source>
        <dbReference type="EMBL" id="QTH63369.1"/>
    </source>
</evidence>
<dbReference type="Pfam" id="PF03807">
    <property type="entry name" value="F420_oxidored"/>
    <property type="match status" value="1"/>
</dbReference>
<dbReference type="KEGG" id="psym:J1N51_11590"/>
<dbReference type="PANTHER" id="PTHR48079:SF6">
    <property type="entry name" value="NAD(P)-BINDING DOMAIN-CONTAINING PROTEIN-RELATED"/>
    <property type="match status" value="1"/>
</dbReference>
<accession>A0A975DAV0</accession>
<dbReference type="InterPro" id="IPR028939">
    <property type="entry name" value="P5C_Rdtase_cat_N"/>
</dbReference>
<name>A0A975DAV0_9GAMM</name>
<dbReference type="EMBL" id="CP072110">
    <property type="protein sequence ID" value="QTH63369.1"/>
    <property type="molecule type" value="Genomic_DNA"/>
</dbReference>
<dbReference type="InterPro" id="IPR051783">
    <property type="entry name" value="NAD(P)-dependent_oxidoreduct"/>
</dbReference>
<feature type="domain" description="Pyrroline-5-carboxylate reductase catalytic N-terminal" evidence="1">
    <location>
        <begin position="3"/>
        <end position="80"/>
    </location>
</feature>
<dbReference type="GO" id="GO:0005737">
    <property type="term" value="C:cytoplasm"/>
    <property type="evidence" value="ECO:0007669"/>
    <property type="project" value="TreeGrafter"/>
</dbReference>
<sequence length="285" mass="31385">MQRVGIIGGGFIGTALAEALVENSSDKQKYQVCLSFRTSRQKLTNSSINQAFCNVSDGELNADEVLFNVDSLVICIPPGFKKGLGDSYSTKIKSLVEKGYSSGVKQIIFTSSIGIYPEGAEVDENTALDLSTEKARALYDAEQEVLTSRVKNKQVIRLAGLIGATRHPGRFKVKLTADNALEPVNMVTQKDVVAAIKLLLEQGARENNGDIYNVVAPHHPSKQSFYRYARQQLNDERINEPLVVPEVAPTMARNTTIGKRVSGLKICHKLGFEYQTDNLLRFVFS</sequence>
<dbReference type="GO" id="GO:0004029">
    <property type="term" value="F:aldehyde dehydrogenase (NAD+) activity"/>
    <property type="evidence" value="ECO:0007669"/>
    <property type="project" value="TreeGrafter"/>
</dbReference>
<dbReference type="PANTHER" id="PTHR48079">
    <property type="entry name" value="PROTEIN YEEZ"/>
    <property type="match status" value="1"/>
</dbReference>
<dbReference type="AlphaFoldDB" id="A0A975DAV0"/>
<proteinExistence type="predicted"/>